<reference evidence="2 3" key="1">
    <citation type="journal article" date="2014" name="Agronomy (Basel)">
        <title>A Draft Genome Sequence for Ensete ventricosum, the Drought-Tolerant Tree Against Hunger.</title>
        <authorList>
            <person name="Harrison J."/>
            <person name="Moore K.A."/>
            <person name="Paszkiewicz K."/>
            <person name="Jones T."/>
            <person name="Grant M."/>
            <person name="Ambacheew D."/>
            <person name="Muzemil S."/>
            <person name="Studholme D.J."/>
        </authorList>
    </citation>
    <scope>NUCLEOTIDE SEQUENCE [LARGE SCALE GENOMIC DNA]</scope>
</reference>
<proteinExistence type="predicted"/>
<dbReference type="EMBL" id="AMZH03006774">
    <property type="protein sequence ID" value="RRT62982.1"/>
    <property type="molecule type" value="Genomic_DNA"/>
</dbReference>
<evidence type="ECO:0000313" key="2">
    <source>
        <dbReference type="EMBL" id="RRT62982.1"/>
    </source>
</evidence>
<sequence length="195" mass="20745">MLESWSLGGVSKGFRSEARSDATVERRTIKFWQRKEKDGVGVAAVAEDPRAADALRRLPHHLRVVGAVGVAGAGVGSVVVGALLGRPGRDDGPDRPALALPPEDVLAVGQGGVHQRAVPLPLVGVLQRDVGQLGAPLQGRDPRAPPQLVVGNKERRCVAAHVAERTAIYVREEERDDEEEGGKRVDDGHDTTMSN</sequence>
<gene>
    <name evidence="2" type="ORF">B296_00020622</name>
</gene>
<organism evidence="2 3">
    <name type="scientific">Ensete ventricosum</name>
    <name type="common">Abyssinian banana</name>
    <name type="synonym">Musa ensete</name>
    <dbReference type="NCBI Taxonomy" id="4639"/>
    <lineage>
        <taxon>Eukaryota</taxon>
        <taxon>Viridiplantae</taxon>
        <taxon>Streptophyta</taxon>
        <taxon>Embryophyta</taxon>
        <taxon>Tracheophyta</taxon>
        <taxon>Spermatophyta</taxon>
        <taxon>Magnoliopsida</taxon>
        <taxon>Liliopsida</taxon>
        <taxon>Zingiberales</taxon>
        <taxon>Musaceae</taxon>
        <taxon>Ensete</taxon>
    </lineage>
</organism>
<name>A0A426ZG83_ENSVE</name>
<evidence type="ECO:0000313" key="3">
    <source>
        <dbReference type="Proteomes" id="UP000287651"/>
    </source>
</evidence>
<dbReference type="AlphaFoldDB" id="A0A426ZG83"/>
<comment type="caution">
    <text evidence="2">The sequence shown here is derived from an EMBL/GenBank/DDBJ whole genome shotgun (WGS) entry which is preliminary data.</text>
</comment>
<accession>A0A426ZG83</accession>
<dbReference type="Proteomes" id="UP000287651">
    <property type="component" value="Unassembled WGS sequence"/>
</dbReference>
<protein>
    <submittedName>
        <fullName evidence="2">Uncharacterized protein</fullName>
    </submittedName>
</protein>
<evidence type="ECO:0000256" key="1">
    <source>
        <dbReference type="SAM" id="MobiDB-lite"/>
    </source>
</evidence>
<feature type="compositionally biased region" description="Basic and acidic residues" evidence="1">
    <location>
        <begin position="181"/>
        <end position="195"/>
    </location>
</feature>
<feature type="region of interest" description="Disordered" evidence="1">
    <location>
        <begin position="1"/>
        <end position="22"/>
    </location>
</feature>
<feature type="region of interest" description="Disordered" evidence="1">
    <location>
        <begin position="169"/>
        <end position="195"/>
    </location>
</feature>